<gene>
    <name evidence="1" type="ORF">RDB_LOCUS125021</name>
</gene>
<protein>
    <recommendedName>
        <fullName evidence="3">F-box domain-containing protein</fullName>
    </recommendedName>
</protein>
<evidence type="ECO:0008006" key="3">
    <source>
        <dbReference type="Google" id="ProtNLM"/>
    </source>
</evidence>
<proteinExistence type="predicted"/>
<name>A0A8H3D4D4_9AGAM</name>
<dbReference type="EMBL" id="CAJMXA010003649">
    <property type="protein sequence ID" value="CAE6509368.1"/>
    <property type="molecule type" value="Genomic_DNA"/>
</dbReference>
<organism evidence="1 2">
    <name type="scientific">Rhizoctonia solani</name>
    <dbReference type="NCBI Taxonomy" id="456999"/>
    <lineage>
        <taxon>Eukaryota</taxon>
        <taxon>Fungi</taxon>
        <taxon>Dikarya</taxon>
        <taxon>Basidiomycota</taxon>
        <taxon>Agaricomycotina</taxon>
        <taxon>Agaricomycetes</taxon>
        <taxon>Cantharellales</taxon>
        <taxon>Ceratobasidiaceae</taxon>
        <taxon>Rhizoctonia</taxon>
    </lineage>
</organism>
<dbReference type="AlphaFoldDB" id="A0A8H3D4D4"/>
<dbReference type="Proteomes" id="UP000663853">
    <property type="component" value="Unassembled WGS sequence"/>
</dbReference>
<reference evidence="1" key="1">
    <citation type="submission" date="2021-01" db="EMBL/GenBank/DDBJ databases">
        <authorList>
            <person name="Kaushik A."/>
        </authorList>
    </citation>
    <scope>NUCLEOTIDE SEQUENCE</scope>
    <source>
        <strain evidence="1">AG6-10EEA</strain>
    </source>
</reference>
<comment type="caution">
    <text evidence="1">The sequence shown here is derived from an EMBL/GenBank/DDBJ whole genome shotgun (WGS) entry which is preliminary data.</text>
</comment>
<evidence type="ECO:0000313" key="2">
    <source>
        <dbReference type="Proteomes" id="UP000663853"/>
    </source>
</evidence>
<evidence type="ECO:0000313" key="1">
    <source>
        <dbReference type="EMBL" id="CAE6509368.1"/>
    </source>
</evidence>
<sequence>MIYDKISQSICPPIRQWEEAGAALGAALTSFLELSLSLETNAMAEGTPPKDLATRIDSTLRLVQTLVDQQISRTRSALVQARNRVLGPIYRLPYELLSEIFMDAVFAAPDLPKPEAMETTVTRVYLALRNLLGVCRRWRNTILDRGEFWSIIPILDMPLGGRMWNNINYALPYSVERSKGDLHLAATRLYGPLYDSLLTPLTPRFRTINIATNDPSTVRQIMRVFLSPDLTEPPALSQVSIYQDQRESYYLTLPREGSYIFSPDSLEEKSFENLVLKLSVLRVRGAQLFWNGLGFSQRLTELHLQELLFGLDSAAVHFLSALSSASELRILKLISIRTYYDGPFIYDTPPVTRIQLPNLQTLFVDDLHFNTLDCFLSSIASHSHRLTLLLSTRCREVDLLGYSTRTISWDVLYELLRKLIVNDLLLAGDVDTPWLSSSELGELTKCISPAGLETLRLNSWHLDATCCSALTYQSMIHGSSSCLINLHLTCARIQDYEALIDMVNSHSDSLRRVVLGAIVSNATKTSWVPIYANHPLALALQHSVPNFQMVDSYFVPSEFEDPLWQL</sequence>
<dbReference type="SUPFAM" id="SSF52047">
    <property type="entry name" value="RNI-like"/>
    <property type="match status" value="1"/>
</dbReference>
<accession>A0A8H3D4D4</accession>